<evidence type="ECO:0000313" key="2">
    <source>
        <dbReference type="EMBL" id="MFC5468339.1"/>
    </source>
</evidence>
<dbReference type="Pfam" id="PF13798">
    <property type="entry name" value="PCYCGC"/>
    <property type="match status" value="1"/>
</dbReference>
<reference evidence="3" key="1">
    <citation type="journal article" date="2019" name="Int. J. Syst. Evol. Microbiol.">
        <title>The Global Catalogue of Microorganisms (GCM) 10K type strain sequencing project: providing services to taxonomists for standard genome sequencing and annotation.</title>
        <authorList>
            <consortium name="The Broad Institute Genomics Platform"/>
            <consortium name="The Broad Institute Genome Sequencing Center for Infectious Disease"/>
            <person name="Wu L."/>
            <person name="Ma J."/>
        </authorList>
    </citation>
    <scope>NUCLEOTIDE SEQUENCE [LARGE SCALE GENOMIC DNA]</scope>
    <source>
        <strain evidence="3">CCUG 57113</strain>
    </source>
</reference>
<dbReference type="Proteomes" id="UP001596105">
    <property type="component" value="Unassembled WGS sequence"/>
</dbReference>
<feature type="chain" id="PRO_5046399604" evidence="1">
    <location>
        <begin position="23"/>
        <end position="164"/>
    </location>
</feature>
<protein>
    <submittedName>
        <fullName evidence="2">PCYCGC motif-containing (Lipo)protein</fullName>
    </submittedName>
</protein>
<proteinExistence type="predicted"/>
<name>A0ABW0LR93_9BACL</name>
<evidence type="ECO:0000313" key="3">
    <source>
        <dbReference type="Proteomes" id="UP001596105"/>
    </source>
</evidence>
<evidence type="ECO:0000256" key="1">
    <source>
        <dbReference type="SAM" id="SignalP"/>
    </source>
</evidence>
<dbReference type="InterPro" id="IPR025673">
    <property type="entry name" value="PCYCGC"/>
</dbReference>
<organism evidence="2 3">
    <name type="scientific">Cohnella suwonensis</name>
    <dbReference type="NCBI Taxonomy" id="696072"/>
    <lineage>
        <taxon>Bacteria</taxon>
        <taxon>Bacillati</taxon>
        <taxon>Bacillota</taxon>
        <taxon>Bacilli</taxon>
        <taxon>Bacillales</taxon>
        <taxon>Paenibacillaceae</taxon>
        <taxon>Cohnella</taxon>
    </lineage>
</organism>
<keyword evidence="3" id="KW-1185">Reference proteome</keyword>
<comment type="caution">
    <text evidence="2">The sequence shown here is derived from an EMBL/GenBank/DDBJ whole genome shotgun (WGS) entry which is preliminary data.</text>
</comment>
<gene>
    <name evidence="2" type="ORF">ACFPPD_06370</name>
</gene>
<dbReference type="PROSITE" id="PS51257">
    <property type="entry name" value="PROKAR_LIPOPROTEIN"/>
    <property type="match status" value="1"/>
</dbReference>
<keyword evidence="1" id="KW-0732">Signal</keyword>
<sequence length="164" mass="17211">MLPGRAKKAAFALLGAGALVLAGCAAKEQSHSETHHAASGDLREVTASSGALPSFLNSQSSIVQVAYQAAGTLGDTLRWIPCYCGCGESAGHESNLNCFIHEIREDGSIEWDDHGTRCGVCVEIALTTAQLKEQGNSDADIRQAIDSKYSQGYAKATDTPMPPS</sequence>
<dbReference type="EMBL" id="JBHSMH010000011">
    <property type="protein sequence ID" value="MFC5468339.1"/>
    <property type="molecule type" value="Genomic_DNA"/>
</dbReference>
<feature type="signal peptide" evidence="1">
    <location>
        <begin position="1"/>
        <end position="22"/>
    </location>
</feature>
<accession>A0ABW0LR93</accession>
<dbReference type="RefSeq" id="WP_209748728.1">
    <property type="nucleotide sequence ID" value="NZ_JBHSMH010000011.1"/>
</dbReference>